<dbReference type="InterPro" id="IPR036705">
    <property type="entry name" value="Ribosyl_crysJ1_sf"/>
</dbReference>
<dbReference type="Gene3D" id="1.10.4080.10">
    <property type="entry name" value="ADP-ribosylation/Crystallin J1"/>
    <property type="match status" value="1"/>
</dbReference>
<protein>
    <submittedName>
        <fullName evidence="2">ADP-ribosylglycohydrolase</fullName>
    </submittedName>
</protein>
<feature type="binding site" evidence="1">
    <location>
        <position position="57"/>
    </location>
    <ligand>
        <name>Mg(2+)</name>
        <dbReference type="ChEBI" id="CHEBI:18420"/>
        <label>1</label>
    </ligand>
</feature>
<sequence>MIHKDYIQKTYAGWLGKVIGIRMGAPIEGWSKEKIAKFYGNEMKDYVVDYQDFAADDDSNGPIFFVRGLEHYKNLTAREMGYTCLNYIPKEHGFFWWGNELSTEHTAYKNLLSGMEAPQSGSANVNGMEMAEQIGGQIFIDCFGFVAPGNPSLACELAEASARVTHDHDGIAGARFIAACIALAYEMNDILSIMKTALTFISKEGNYCKVVTDMIQFYEEGKSSEEAFACLREKYWTDCYKGICHIIPNAGIIAIALLYGKGNFLNTMEIVNLLGFDTDCNAGNVGAILGVLCGTYEENQDNGIPKHLITPIKDVMIASSMVGSLNISTLSENTLLFCKIGYELAEVDMPAPYKEWWEALEKEGKRISHFAFVDAIHGFRIRGSYKNAELRVTNTMEDAYEGDRCLKIISNNMHPGNQVYVYQKTYYEPEDLHDARYQPCFSPIAYPGDKVSCYIKNVTGQKLMAYLYCVDSTANKKYRFAEMEINGDKIVDLWIKLENSIPIIHNARIKEVGLELVSLENEDVYFGEQVIVYMDSFVIESKPQVSMDFSTLTFDDYSLHSVVQKELSGFTHYQPTVEGIAISDDGVRLSSSEKIFTGDYYWHDYECDLEFSLIQGEKFDLLLRSQGSLRSYGVRITGNELQIIRNLENTELILSNAPFIREIDKVYHLKTRVEKSQIQVMLEDITLVVEDDTYAYGMIGMQVDDETIVELKQVSIRYK</sequence>
<dbReference type="Proteomes" id="UP000184038">
    <property type="component" value="Unassembled WGS sequence"/>
</dbReference>
<gene>
    <name evidence="2" type="ORF">SAMN02746066_01876</name>
</gene>
<evidence type="ECO:0000313" key="3">
    <source>
        <dbReference type="Proteomes" id="UP000184038"/>
    </source>
</evidence>
<dbReference type="STRING" id="1120996.SAMN02746066_01876"/>
<dbReference type="OrthoDB" id="9761704at2"/>
<dbReference type="InterPro" id="IPR005502">
    <property type="entry name" value="Ribosyl_crysJ1"/>
</dbReference>
<evidence type="ECO:0000313" key="2">
    <source>
        <dbReference type="EMBL" id="SHM40369.1"/>
    </source>
</evidence>
<keyword evidence="2" id="KW-0378">Hydrolase</keyword>
<evidence type="ECO:0000256" key="1">
    <source>
        <dbReference type="PIRSR" id="PIRSR605502-1"/>
    </source>
</evidence>
<feature type="binding site" evidence="1">
    <location>
        <position position="277"/>
    </location>
    <ligand>
        <name>Mg(2+)</name>
        <dbReference type="ChEBI" id="CHEBI:18420"/>
        <label>1</label>
    </ligand>
</feature>
<keyword evidence="1" id="KW-0460">Magnesium</keyword>
<dbReference type="GO" id="GO:0046872">
    <property type="term" value="F:metal ion binding"/>
    <property type="evidence" value="ECO:0007669"/>
    <property type="project" value="UniProtKB-KW"/>
</dbReference>
<dbReference type="RefSeq" id="WP_073286509.1">
    <property type="nucleotide sequence ID" value="NZ_FRCP01000009.1"/>
</dbReference>
<feature type="binding site" evidence="1">
    <location>
        <position position="58"/>
    </location>
    <ligand>
        <name>Mg(2+)</name>
        <dbReference type="ChEBI" id="CHEBI:18420"/>
        <label>1</label>
    </ligand>
</feature>
<dbReference type="GO" id="GO:0016787">
    <property type="term" value="F:hydrolase activity"/>
    <property type="evidence" value="ECO:0007669"/>
    <property type="project" value="UniProtKB-KW"/>
</dbReference>
<comment type="cofactor">
    <cofactor evidence="1">
        <name>Mg(2+)</name>
        <dbReference type="ChEBI" id="CHEBI:18420"/>
    </cofactor>
    <text evidence="1">Binds 2 magnesium ions per subunit.</text>
</comment>
<dbReference type="AlphaFoldDB" id="A0A1M7II75"/>
<name>A0A1M7II75_9FIRM</name>
<reference evidence="2 3" key="1">
    <citation type="submission" date="2016-11" db="EMBL/GenBank/DDBJ databases">
        <authorList>
            <person name="Jaros S."/>
            <person name="Januszkiewicz K."/>
            <person name="Wedrychowicz H."/>
        </authorList>
    </citation>
    <scope>NUCLEOTIDE SEQUENCE [LARGE SCALE GENOMIC DNA]</scope>
    <source>
        <strain evidence="2 3">DSM 15930</strain>
    </source>
</reference>
<dbReference type="EMBL" id="FRCP01000009">
    <property type="protein sequence ID" value="SHM40369.1"/>
    <property type="molecule type" value="Genomic_DNA"/>
</dbReference>
<feature type="binding site" evidence="1">
    <location>
        <position position="279"/>
    </location>
    <ligand>
        <name>Mg(2+)</name>
        <dbReference type="ChEBI" id="CHEBI:18420"/>
        <label>1</label>
    </ligand>
</feature>
<keyword evidence="3" id="KW-1185">Reference proteome</keyword>
<dbReference type="Gene3D" id="2.60.120.560">
    <property type="entry name" value="Exo-inulinase, domain 1"/>
    <property type="match status" value="1"/>
</dbReference>
<dbReference type="Pfam" id="PF03747">
    <property type="entry name" value="ADP_ribosyl_GH"/>
    <property type="match status" value="1"/>
</dbReference>
<proteinExistence type="predicted"/>
<accession>A0A1M7II75</accession>
<dbReference type="SUPFAM" id="SSF101478">
    <property type="entry name" value="ADP-ribosylglycohydrolase"/>
    <property type="match status" value="1"/>
</dbReference>
<keyword evidence="1" id="KW-0479">Metal-binding</keyword>
<organism evidence="2 3">
    <name type="scientific">Anaerosporobacter mobilis DSM 15930</name>
    <dbReference type="NCBI Taxonomy" id="1120996"/>
    <lineage>
        <taxon>Bacteria</taxon>
        <taxon>Bacillati</taxon>
        <taxon>Bacillota</taxon>
        <taxon>Clostridia</taxon>
        <taxon>Lachnospirales</taxon>
        <taxon>Lachnospiraceae</taxon>
        <taxon>Anaerosporobacter</taxon>
    </lineage>
</organism>